<dbReference type="AlphaFoldDB" id="A0AAE0P5X8"/>
<proteinExistence type="predicted"/>
<sequence>MLAFVHSTMHLTFGLLIGATIGNAQPENSWYWVTTVLTEPVWTICGVVETATVFEQGPIVTSISLPDATLTGITVQPASFPTSCYSLPTPPSSLELIAFAIEQVSSNSSADPETAFFYVGDDGTTPEYVGTVIDGNQCLLDISANASAAGHVALFMAGGESIVFYETGMHHYGAGCDVVSSVVIASFLDQVVSIAETPPCPSESTTMAVPSRQRRELSHHQTREFSQTNFTIQVKVDADINAVLREPQFAYGPSPCTFLSRDTKGEWTSLTWTCQYPGANSSETACEDSFHGWLRPMSDAGSGAQGQSKRGIGDDLRVFLPGFVNKVGSSLSTLIPGLSPALQRGLGWMNTAKEAVLDVAEFGADSLCKVLHMFDEYPILFLDPGLSSAHTIGVYESPPVPTLIETLASHTTPITKEPPRQVLPSVTDFPSITEGTFALPTFSVPTGLVGGLGSIIGGSAAPLPARLASGATGSPSFSSLSESPDLALLIAGIVAPLETKVIQAGAILAEETKSSI</sequence>
<evidence type="ECO:0000256" key="1">
    <source>
        <dbReference type="SAM" id="SignalP"/>
    </source>
</evidence>
<dbReference type="Proteomes" id="UP001285441">
    <property type="component" value="Unassembled WGS sequence"/>
</dbReference>
<comment type="caution">
    <text evidence="2">The sequence shown here is derived from an EMBL/GenBank/DDBJ whole genome shotgun (WGS) entry which is preliminary data.</text>
</comment>
<dbReference type="EMBL" id="JAULSW010000001">
    <property type="protein sequence ID" value="KAK3393901.1"/>
    <property type="molecule type" value="Genomic_DNA"/>
</dbReference>
<reference evidence="2" key="1">
    <citation type="journal article" date="2023" name="Mol. Phylogenet. Evol.">
        <title>Genome-scale phylogeny and comparative genomics of the fungal order Sordariales.</title>
        <authorList>
            <person name="Hensen N."/>
            <person name="Bonometti L."/>
            <person name="Westerberg I."/>
            <person name="Brannstrom I.O."/>
            <person name="Guillou S."/>
            <person name="Cros-Aarteil S."/>
            <person name="Calhoun S."/>
            <person name="Haridas S."/>
            <person name="Kuo A."/>
            <person name="Mondo S."/>
            <person name="Pangilinan J."/>
            <person name="Riley R."/>
            <person name="LaButti K."/>
            <person name="Andreopoulos B."/>
            <person name="Lipzen A."/>
            <person name="Chen C."/>
            <person name="Yan M."/>
            <person name="Daum C."/>
            <person name="Ng V."/>
            <person name="Clum A."/>
            <person name="Steindorff A."/>
            <person name="Ohm R.A."/>
            <person name="Martin F."/>
            <person name="Silar P."/>
            <person name="Natvig D.O."/>
            <person name="Lalanne C."/>
            <person name="Gautier V."/>
            <person name="Ament-Velasquez S.L."/>
            <person name="Kruys A."/>
            <person name="Hutchinson M.I."/>
            <person name="Powell A.J."/>
            <person name="Barry K."/>
            <person name="Miller A.N."/>
            <person name="Grigoriev I.V."/>
            <person name="Debuchy R."/>
            <person name="Gladieux P."/>
            <person name="Hiltunen Thoren M."/>
            <person name="Johannesson H."/>
        </authorList>
    </citation>
    <scope>NUCLEOTIDE SEQUENCE</scope>
    <source>
        <strain evidence="2">CBS 232.78</strain>
    </source>
</reference>
<accession>A0AAE0P5X8</accession>
<keyword evidence="1" id="KW-0732">Signal</keyword>
<reference evidence="2" key="2">
    <citation type="submission" date="2023-06" db="EMBL/GenBank/DDBJ databases">
        <authorList>
            <consortium name="Lawrence Berkeley National Laboratory"/>
            <person name="Haridas S."/>
            <person name="Hensen N."/>
            <person name="Bonometti L."/>
            <person name="Westerberg I."/>
            <person name="Brannstrom I.O."/>
            <person name="Guillou S."/>
            <person name="Cros-Aarteil S."/>
            <person name="Calhoun S."/>
            <person name="Kuo A."/>
            <person name="Mondo S."/>
            <person name="Pangilinan J."/>
            <person name="Riley R."/>
            <person name="LaButti K."/>
            <person name="Andreopoulos B."/>
            <person name="Lipzen A."/>
            <person name="Chen C."/>
            <person name="Yanf M."/>
            <person name="Daum C."/>
            <person name="Ng V."/>
            <person name="Clum A."/>
            <person name="Steindorff A."/>
            <person name="Ohm R."/>
            <person name="Martin F."/>
            <person name="Silar P."/>
            <person name="Natvig D."/>
            <person name="Lalanne C."/>
            <person name="Gautier V."/>
            <person name="Ament-velasquez S.L."/>
            <person name="Kruys A."/>
            <person name="Hutchinson M.I."/>
            <person name="Powell A.J."/>
            <person name="Barry K."/>
            <person name="Miller A.N."/>
            <person name="Grigoriev I.V."/>
            <person name="Debuchy R."/>
            <person name="Gladieux P."/>
            <person name="Thoren M.H."/>
            <person name="Johannesson H."/>
        </authorList>
    </citation>
    <scope>NUCLEOTIDE SEQUENCE</scope>
    <source>
        <strain evidence="2">CBS 232.78</strain>
    </source>
</reference>
<evidence type="ECO:0000313" key="3">
    <source>
        <dbReference type="Proteomes" id="UP001285441"/>
    </source>
</evidence>
<protein>
    <submittedName>
        <fullName evidence="2">Uncharacterized protein</fullName>
    </submittedName>
</protein>
<evidence type="ECO:0000313" key="2">
    <source>
        <dbReference type="EMBL" id="KAK3393901.1"/>
    </source>
</evidence>
<name>A0AAE0P5X8_9PEZI</name>
<gene>
    <name evidence="2" type="ORF">B0H63DRAFT_505707</name>
</gene>
<organism evidence="2 3">
    <name type="scientific">Podospora didyma</name>
    <dbReference type="NCBI Taxonomy" id="330526"/>
    <lineage>
        <taxon>Eukaryota</taxon>
        <taxon>Fungi</taxon>
        <taxon>Dikarya</taxon>
        <taxon>Ascomycota</taxon>
        <taxon>Pezizomycotina</taxon>
        <taxon>Sordariomycetes</taxon>
        <taxon>Sordariomycetidae</taxon>
        <taxon>Sordariales</taxon>
        <taxon>Podosporaceae</taxon>
        <taxon>Podospora</taxon>
    </lineage>
</organism>
<feature type="chain" id="PRO_5042145837" evidence="1">
    <location>
        <begin position="25"/>
        <end position="516"/>
    </location>
</feature>
<feature type="signal peptide" evidence="1">
    <location>
        <begin position="1"/>
        <end position="24"/>
    </location>
</feature>
<keyword evidence="3" id="KW-1185">Reference proteome</keyword>